<feature type="compositionally biased region" description="Polar residues" evidence="11">
    <location>
        <begin position="325"/>
        <end position="340"/>
    </location>
</feature>
<evidence type="ECO:0000256" key="6">
    <source>
        <dbReference type="ARBA" id="ARBA00022840"/>
    </source>
</evidence>
<dbReference type="InterPro" id="IPR017441">
    <property type="entry name" value="Protein_kinase_ATP_BS"/>
</dbReference>
<reference evidence="13 14" key="1">
    <citation type="submission" date="2008-07" db="EMBL/GenBank/DDBJ databases">
        <authorList>
            <person name="Tandeau de Marsac N."/>
            <person name="Ferriera S."/>
            <person name="Johnson J."/>
            <person name="Kravitz S."/>
            <person name="Beeson K."/>
            <person name="Sutton G."/>
            <person name="Rogers Y.-H."/>
            <person name="Friedman R."/>
            <person name="Frazier M."/>
            <person name="Venter J.C."/>
        </authorList>
    </citation>
    <scope>NUCLEOTIDE SEQUENCE [LARGE SCALE GENOMIC DNA]</scope>
    <source>
        <strain evidence="13 14">PCC 7420</strain>
    </source>
</reference>
<dbReference type="InterPro" id="IPR000719">
    <property type="entry name" value="Prot_kinase_dom"/>
</dbReference>
<dbReference type="GO" id="GO:0005524">
    <property type="term" value="F:ATP binding"/>
    <property type="evidence" value="ECO:0007669"/>
    <property type="project" value="UniProtKB-UniRule"/>
</dbReference>
<feature type="compositionally biased region" description="Low complexity" evidence="11">
    <location>
        <begin position="304"/>
        <end position="322"/>
    </location>
</feature>
<dbReference type="RefSeq" id="WP_006098581.1">
    <property type="nucleotide sequence ID" value="NZ_DS989842.1"/>
</dbReference>
<evidence type="ECO:0000256" key="1">
    <source>
        <dbReference type="ARBA" id="ARBA00012513"/>
    </source>
</evidence>
<feature type="region of interest" description="Disordered" evidence="11">
    <location>
        <begin position="447"/>
        <end position="474"/>
    </location>
</feature>
<dbReference type="PROSITE" id="PS50293">
    <property type="entry name" value="TPR_REGION"/>
    <property type="match status" value="1"/>
</dbReference>
<keyword evidence="14" id="KW-1185">Reference proteome</keyword>
<evidence type="ECO:0000313" key="13">
    <source>
        <dbReference type="EMBL" id="EDX78145.1"/>
    </source>
</evidence>
<feature type="repeat" description="TPR" evidence="9">
    <location>
        <begin position="610"/>
        <end position="643"/>
    </location>
</feature>
<dbReference type="PANTHER" id="PTHR24363">
    <property type="entry name" value="SERINE/THREONINE PROTEIN KINASE"/>
    <property type="match status" value="1"/>
</dbReference>
<feature type="binding site" evidence="10">
    <location>
        <position position="62"/>
    </location>
    <ligand>
        <name>ATP</name>
        <dbReference type="ChEBI" id="CHEBI:30616"/>
    </ligand>
</feature>
<gene>
    <name evidence="13" type="ORF">MC7420_7883</name>
</gene>
<dbReference type="PROSITE" id="PS50005">
    <property type="entry name" value="TPR"/>
    <property type="match status" value="3"/>
</dbReference>
<keyword evidence="3" id="KW-0808">Transferase</keyword>
<evidence type="ECO:0000313" key="14">
    <source>
        <dbReference type="Proteomes" id="UP000003835"/>
    </source>
</evidence>
<name>B4VIJ6_9CYAN</name>
<evidence type="ECO:0000259" key="12">
    <source>
        <dbReference type="PROSITE" id="PS50011"/>
    </source>
</evidence>
<feature type="domain" description="Protein kinase" evidence="12">
    <location>
        <begin position="30"/>
        <end position="301"/>
    </location>
</feature>
<keyword evidence="4 10" id="KW-0547">Nucleotide-binding</keyword>
<keyword evidence="9" id="KW-0802">TPR repeat</keyword>
<keyword evidence="6 10" id="KW-0067">ATP-binding</keyword>
<dbReference type="Pfam" id="PF00069">
    <property type="entry name" value="Pkinase"/>
    <property type="match status" value="1"/>
</dbReference>
<evidence type="ECO:0000256" key="3">
    <source>
        <dbReference type="ARBA" id="ARBA00022679"/>
    </source>
</evidence>
<feature type="region of interest" description="Disordered" evidence="11">
    <location>
        <begin position="304"/>
        <end position="407"/>
    </location>
</feature>
<sequence length="659" mass="72961">MKKNSTGALTKTMVSGSQDAWDNKPLGGRYHVIEKLGVGGFGQTFLARDMHLPGHPQCVVKKLKPQVSDDDEEGLQTARRLFQTEAQVLYRLGNHEQIPRLLAHFEENQEFYLAQEYIQGQPLSKEIDSHLTWAQEKVLSLLQDMLQVLAFVHQQNVIHRDIKPANLIRRAEDGRIVLIDFGAVKQVRCESLNPETGLTNVTISIGTKGYMPNEQLAGKPRYSSDVYAVGIIGIQLLTGIHPKHIKEDSDTGELNWRKYAKQISPEFGEILDKMVRYDFRDRYATAEETLLAFQSLPAPLLESASPPQPLVPECELPPLVDPQAPTDQESQNLAADSAETQAWEATPTESTLIEVEESNSESSSSQTQDTGRTQTSQPHLGRNDATVSLSQPQDLEPTATVSTTSRSHGFRQWLMQPWTIATIAIAVSSMVTVTLILLPSQLNHQSQIEDVPAESPSPTPTPTPSPSPTPEPTAESLLAEAEDLRQAGEYEKAILVYDQAIELQSDLAPAYWGRCYSLNQLGQPEQALVACNDALAYKSDYADALVSKADALRQQNQIIDALQLYGRVTKYYPDYARGWIRYGIALQGVGRSAEAVQALDKAIELDRNSADAWATRGEALMALGRTTEAIPSLDKALQLEPDHEKAANLREKARERLGR</sequence>
<dbReference type="Gene3D" id="1.10.510.10">
    <property type="entry name" value="Transferase(Phosphotransferase) domain 1"/>
    <property type="match status" value="1"/>
</dbReference>
<evidence type="ECO:0000256" key="10">
    <source>
        <dbReference type="PROSITE-ProRule" id="PRU10141"/>
    </source>
</evidence>
<dbReference type="InterPro" id="IPR011990">
    <property type="entry name" value="TPR-like_helical_dom_sf"/>
</dbReference>
<dbReference type="EC" id="2.7.11.1" evidence="1"/>
<keyword evidence="5" id="KW-0418">Kinase</keyword>
<dbReference type="SMART" id="SM00028">
    <property type="entry name" value="TPR"/>
    <property type="match status" value="5"/>
</dbReference>
<dbReference type="Gene3D" id="1.25.40.10">
    <property type="entry name" value="Tetratricopeptide repeat domain"/>
    <property type="match status" value="2"/>
</dbReference>
<dbReference type="CDD" id="cd14014">
    <property type="entry name" value="STKc_PknB_like"/>
    <property type="match status" value="1"/>
</dbReference>
<dbReference type="EMBL" id="DS989842">
    <property type="protein sequence ID" value="EDX78145.1"/>
    <property type="molecule type" value="Genomic_DNA"/>
</dbReference>
<dbReference type="Proteomes" id="UP000003835">
    <property type="component" value="Unassembled WGS sequence"/>
</dbReference>
<evidence type="ECO:0000256" key="4">
    <source>
        <dbReference type="ARBA" id="ARBA00022741"/>
    </source>
</evidence>
<feature type="compositionally biased region" description="Polar residues" evidence="11">
    <location>
        <begin position="366"/>
        <end position="378"/>
    </location>
</feature>
<accession>B4VIJ6</accession>
<comment type="catalytic activity">
    <reaction evidence="7">
        <text>L-threonyl-[protein] + ATP = O-phospho-L-threonyl-[protein] + ADP + H(+)</text>
        <dbReference type="Rhea" id="RHEA:46608"/>
        <dbReference type="Rhea" id="RHEA-COMP:11060"/>
        <dbReference type="Rhea" id="RHEA-COMP:11605"/>
        <dbReference type="ChEBI" id="CHEBI:15378"/>
        <dbReference type="ChEBI" id="CHEBI:30013"/>
        <dbReference type="ChEBI" id="CHEBI:30616"/>
        <dbReference type="ChEBI" id="CHEBI:61977"/>
        <dbReference type="ChEBI" id="CHEBI:456216"/>
        <dbReference type="EC" id="2.7.11.1"/>
    </reaction>
</comment>
<feature type="repeat" description="TPR" evidence="9">
    <location>
        <begin position="576"/>
        <end position="609"/>
    </location>
</feature>
<dbReference type="PANTHER" id="PTHR24363:SF0">
    <property type="entry name" value="SERINE_THREONINE KINASE LIKE DOMAIN CONTAINING 1"/>
    <property type="match status" value="1"/>
</dbReference>
<feature type="repeat" description="TPR" evidence="9">
    <location>
        <begin position="474"/>
        <end position="507"/>
    </location>
</feature>
<evidence type="ECO:0000256" key="9">
    <source>
        <dbReference type="PROSITE-ProRule" id="PRU00339"/>
    </source>
</evidence>
<dbReference type="PROSITE" id="PS00107">
    <property type="entry name" value="PROTEIN_KINASE_ATP"/>
    <property type="match status" value="1"/>
</dbReference>
<evidence type="ECO:0000256" key="7">
    <source>
        <dbReference type="ARBA" id="ARBA00047899"/>
    </source>
</evidence>
<dbReference type="SUPFAM" id="SSF56112">
    <property type="entry name" value="Protein kinase-like (PK-like)"/>
    <property type="match status" value="1"/>
</dbReference>
<dbReference type="SMART" id="SM00220">
    <property type="entry name" value="S_TKc"/>
    <property type="match status" value="1"/>
</dbReference>
<dbReference type="InterPro" id="IPR019734">
    <property type="entry name" value="TPR_rpt"/>
</dbReference>
<evidence type="ECO:0000256" key="5">
    <source>
        <dbReference type="ARBA" id="ARBA00022777"/>
    </source>
</evidence>
<comment type="catalytic activity">
    <reaction evidence="8">
        <text>L-seryl-[protein] + ATP = O-phospho-L-seryl-[protein] + ADP + H(+)</text>
        <dbReference type="Rhea" id="RHEA:17989"/>
        <dbReference type="Rhea" id="RHEA-COMP:9863"/>
        <dbReference type="Rhea" id="RHEA-COMP:11604"/>
        <dbReference type="ChEBI" id="CHEBI:15378"/>
        <dbReference type="ChEBI" id="CHEBI:29999"/>
        <dbReference type="ChEBI" id="CHEBI:30616"/>
        <dbReference type="ChEBI" id="CHEBI:83421"/>
        <dbReference type="ChEBI" id="CHEBI:456216"/>
        <dbReference type="EC" id="2.7.11.1"/>
    </reaction>
</comment>
<proteinExistence type="predicted"/>
<dbReference type="Pfam" id="PF13432">
    <property type="entry name" value="TPR_16"/>
    <property type="match status" value="1"/>
</dbReference>
<organism evidence="13 14">
    <name type="scientific">Coleofasciculus chthonoplastes PCC 7420</name>
    <dbReference type="NCBI Taxonomy" id="118168"/>
    <lineage>
        <taxon>Bacteria</taxon>
        <taxon>Bacillati</taxon>
        <taxon>Cyanobacteriota</taxon>
        <taxon>Cyanophyceae</taxon>
        <taxon>Coleofasciculales</taxon>
        <taxon>Coleofasciculaceae</taxon>
        <taxon>Coleofasciculus</taxon>
    </lineage>
</organism>
<dbReference type="STRING" id="118168.MC7420_7883"/>
<dbReference type="eggNOG" id="COG0457">
    <property type="taxonomic scope" value="Bacteria"/>
</dbReference>
<dbReference type="GO" id="GO:0004674">
    <property type="term" value="F:protein serine/threonine kinase activity"/>
    <property type="evidence" value="ECO:0007669"/>
    <property type="project" value="UniProtKB-KW"/>
</dbReference>
<dbReference type="SUPFAM" id="SSF48452">
    <property type="entry name" value="TPR-like"/>
    <property type="match status" value="1"/>
</dbReference>
<evidence type="ECO:0000256" key="8">
    <source>
        <dbReference type="ARBA" id="ARBA00048679"/>
    </source>
</evidence>
<feature type="compositionally biased region" description="Pro residues" evidence="11">
    <location>
        <begin position="455"/>
        <end position="471"/>
    </location>
</feature>
<dbReference type="HOGENOM" id="CLU_000288_135_5_3"/>
<dbReference type="PROSITE" id="PS50011">
    <property type="entry name" value="PROTEIN_KINASE_DOM"/>
    <property type="match status" value="1"/>
</dbReference>
<dbReference type="InterPro" id="IPR011009">
    <property type="entry name" value="Kinase-like_dom_sf"/>
</dbReference>
<evidence type="ECO:0000256" key="11">
    <source>
        <dbReference type="SAM" id="MobiDB-lite"/>
    </source>
</evidence>
<dbReference type="AlphaFoldDB" id="B4VIJ6"/>
<keyword evidence="2" id="KW-0723">Serine/threonine-protein kinase</keyword>
<dbReference type="eggNOG" id="COG0515">
    <property type="taxonomic scope" value="Bacteria"/>
</dbReference>
<evidence type="ECO:0000256" key="2">
    <source>
        <dbReference type="ARBA" id="ARBA00022527"/>
    </source>
</evidence>
<feature type="compositionally biased region" description="Polar residues" evidence="11">
    <location>
        <begin position="385"/>
        <end position="407"/>
    </location>
</feature>
<protein>
    <recommendedName>
        <fullName evidence="1">non-specific serine/threonine protein kinase</fullName>
        <ecNumber evidence="1">2.7.11.1</ecNumber>
    </recommendedName>
</protein>